<dbReference type="GO" id="GO:0006357">
    <property type="term" value="P:regulation of transcription by RNA polymerase II"/>
    <property type="evidence" value="ECO:0007669"/>
    <property type="project" value="TreeGrafter"/>
</dbReference>
<accession>A0A401NYA9</accession>
<evidence type="ECO:0000313" key="7">
    <source>
        <dbReference type="Proteomes" id="UP000288216"/>
    </source>
</evidence>
<feature type="region of interest" description="Disordered" evidence="4">
    <location>
        <begin position="410"/>
        <end position="431"/>
    </location>
</feature>
<feature type="compositionally biased region" description="Polar residues" evidence="4">
    <location>
        <begin position="256"/>
        <end position="280"/>
    </location>
</feature>
<dbReference type="STRING" id="75743.A0A401NYA9"/>
<feature type="region of interest" description="Disordered" evidence="4">
    <location>
        <begin position="163"/>
        <end position="296"/>
    </location>
</feature>
<dbReference type="Pfam" id="PF01388">
    <property type="entry name" value="ARID"/>
    <property type="match status" value="1"/>
</dbReference>
<dbReference type="InterPro" id="IPR001606">
    <property type="entry name" value="ARID_dom"/>
</dbReference>
<keyword evidence="7" id="KW-1185">Reference proteome</keyword>
<keyword evidence="2" id="KW-0804">Transcription</keyword>
<comment type="caution">
    <text evidence="6">The sequence shown here is derived from an EMBL/GenBank/DDBJ whole genome shotgun (WGS) entry which is preliminary data.</text>
</comment>
<evidence type="ECO:0000313" key="6">
    <source>
        <dbReference type="EMBL" id="GCB65868.1"/>
    </source>
</evidence>
<dbReference type="GO" id="GO:0005634">
    <property type="term" value="C:nucleus"/>
    <property type="evidence" value="ECO:0007669"/>
    <property type="project" value="TreeGrafter"/>
</dbReference>
<gene>
    <name evidence="6" type="ORF">scyTo_0011926</name>
</gene>
<feature type="region of interest" description="Disordered" evidence="4">
    <location>
        <begin position="635"/>
        <end position="666"/>
    </location>
</feature>
<keyword evidence="3" id="KW-0539">Nucleus</keyword>
<feature type="region of interest" description="Disordered" evidence="4">
    <location>
        <begin position="685"/>
        <end position="710"/>
    </location>
</feature>
<dbReference type="OrthoDB" id="1938591at2759"/>
<feature type="compositionally biased region" description="Polar residues" evidence="4">
    <location>
        <begin position="411"/>
        <end position="430"/>
    </location>
</feature>
<name>A0A401NYA9_SCYTO</name>
<feature type="compositionally biased region" description="Basic and acidic residues" evidence="4">
    <location>
        <begin position="685"/>
        <end position="699"/>
    </location>
</feature>
<dbReference type="EMBL" id="BFAA01005606">
    <property type="protein sequence ID" value="GCB65868.1"/>
    <property type="molecule type" value="Genomic_DNA"/>
</dbReference>
<dbReference type="SUPFAM" id="SSF46774">
    <property type="entry name" value="ARID-like"/>
    <property type="match status" value="1"/>
</dbReference>
<organism evidence="6 7">
    <name type="scientific">Scyliorhinus torazame</name>
    <name type="common">Cloudy catshark</name>
    <name type="synonym">Catulus torazame</name>
    <dbReference type="NCBI Taxonomy" id="75743"/>
    <lineage>
        <taxon>Eukaryota</taxon>
        <taxon>Metazoa</taxon>
        <taxon>Chordata</taxon>
        <taxon>Craniata</taxon>
        <taxon>Vertebrata</taxon>
        <taxon>Chondrichthyes</taxon>
        <taxon>Elasmobranchii</taxon>
        <taxon>Galeomorphii</taxon>
        <taxon>Galeoidea</taxon>
        <taxon>Carcharhiniformes</taxon>
        <taxon>Scyliorhinidae</taxon>
        <taxon>Scyliorhinus</taxon>
    </lineage>
</organism>
<evidence type="ECO:0000256" key="2">
    <source>
        <dbReference type="ARBA" id="ARBA00023163"/>
    </source>
</evidence>
<dbReference type="Proteomes" id="UP000288216">
    <property type="component" value="Unassembled WGS sequence"/>
</dbReference>
<feature type="domain" description="ARID" evidence="5">
    <location>
        <begin position="67"/>
        <end position="161"/>
    </location>
</feature>
<dbReference type="OMA" id="HHIQPPR"/>
<proteinExistence type="predicted"/>
<dbReference type="Gene3D" id="1.10.150.60">
    <property type="entry name" value="ARID DNA-binding domain"/>
    <property type="match status" value="1"/>
</dbReference>
<sequence>MSSVERLDGLKQRRSVDGEGILAESPDWKEDHQAEMQCELKEFPTALVEDSGMDGEILEVKDLAPSDLGQQNFLVDLYKFMKERGTPIERIPHLGFKQVNLLTLYKAVEKLGGYEARSAFQSLAQLAEGVTQGKRRIVETCSDHPSSLSGRLVLPYERHMKGEENKPLPAFKPRKQYNVIRNKEGKGSSTGEKERSKRRRPKDSTQQSSEPNEILPQVLSEDVEKDETEQVSLDKESPNPRNTTTGSEDSKEQPLNGLSLQNSCGTKSPMQDVTRASENGISEEVRDSNGPSPEAVSKALMGNKVVGHNGHCVTADVAMGLSEEMAGGHIAVCEDDRDASHQPQASPASKDERPAQLSHEVDKSRPSMLRSKRDQEIMSPLAKKKFLAQGNDATSLSFNTAGIASAPAGATSVQSSEVQHSPPASGSTPEVSIHRPTVIHHIQPPRQGHLDYHLEWPFGSTPAKYHVYSLDRVTPVDGQKAPEERDPKGRAVEHSHPPQCFGNFCCSPYMHGLVKPFFHYPNKGSPFDCCTSQRSFRELSSTAVPTLTPDAHKLTRHYGRALASNDQPTDLSLPRASAANTPQTQVSWVTETKSNSLPLRKSSFTGQASSSSDSHPKACWVPPISVALPRRVPAKRAKSTVSPTNVKSGPPSCLLSQPTQRSQKELDAAYGKKLRIVSPLLIAKDLDGNDSHGDGKDQKSSIPDVPTWLPTTMRPQDPAFYDGVRTCFPASYGHHLSHVKNPTLYSPYIPSFTVNSFMVPAIQGQVLSSPGYPLDLYKHLAAGTSYENLLRHRLYSSPHLTSFNAGHKL</sequence>
<dbReference type="InterPro" id="IPR051232">
    <property type="entry name" value="ARID/SWI1_ChromRemod"/>
</dbReference>
<dbReference type="AlphaFoldDB" id="A0A401NYA9"/>
<evidence type="ECO:0000259" key="5">
    <source>
        <dbReference type="PROSITE" id="PS51011"/>
    </source>
</evidence>
<dbReference type="PROSITE" id="PS51011">
    <property type="entry name" value="ARID"/>
    <property type="match status" value="1"/>
</dbReference>
<feature type="region of interest" description="Disordered" evidence="4">
    <location>
        <begin position="563"/>
        <end position="593"/>
    </location>
</feature>
<dbReference type="SMART" id="SM01014">
    <property type="entry name" value="ARID"/>
    <property type="match status" value="1"/>
</dbReference>
<feature type="compositionally biased region" description="Basic and acidic residues" evidence="4">
    <location>
        <begin position="349"/>
        <end position="373"/>
    </location>
</feature>
<reference evidence="6 7" key="1">
    <citation type="journal article" date="2018" name="Nat. Ecol. Evol.">
        <title>Shark genomes provide insights into elasmobranch evolution and the origin of vertebrates.</title>
        <authorList>
            <person name="Hara Y"/>
            <person name="Yamaguchi K"/>
            <person name="Onimaru K"/>
            <person name="Kadota M"/>
            <person name="Koyanagi M"/>
            <person name="Keeley SD"/>
            <person name="Tatsumi K"/>
            <person name="Tanaka K"/>
            <person name="Motone F"/>
            <person name="Kageyama Y"/>
            <person name="Nozu R"/>
            <person name="Adachi N"/>
            <person name="Nishimura O"/>
            <person name="Nakagawa R"/>
            <person name="Tanegashima C"/>
            <person name="Kiyatake I"/>
            <person name="Matsumoto R"/>
            <person name="Murakumo K"/>
            <person name="Nishida K"/>
            <person name="Terakita A"/>
            <person name="Kuratani S"/>
            <person name="Sato K"/>
            <person name="Hyodo S Kuraku.S."/>
        </authorList>
    </citation>
    <scope>NUCLEOTIDE SEQUENCE [LARGE SCALE GENOMIC DNA]</scope>
</reference>
<dbReference type="InterPro" id="IPR036431">
    <property type="entry name" value="ARID_dom_sf"/>
</dbReference>
<protein>
    <recommendedName>
        <fullName evidence="5">ARID domain-containing protein</fullName>
    </recommendedName>
</protein>
<feature type="compositionally biased region" description="Polar residues" evidence="4">
    <location>
        <begin position="578"/>
        <end position="593"/>
    </location>
</feature>
<keyword evidence="1" id="KW-0805">Transcription regulation</keyword>
<dbReference type="PANTHER" id="PTHR13964:SF25">
    <property type="entry name" value="AT-RICH INTERACTIVE DOMAIN-CONTAINING PROTEIN 5A"/>
    <property type="match status" value="1"/>
</dbReference>
<feature type="region of interest" description="Disordered" evidence="4">
    <location>
        <begin position="336"/>
        <end position="373"/>
    </location>
</feature>
<evidence type="ECO:0000256" key="4">
    <source>
        <dbReference type="SAM" id="MobiDB-lite"/>
    </source>
</evidence>
<dbReference type="PANTHER" id="PTHR13964">
    <property type="entry name" value="RBP-RELATED"/>
    <property type="match status" value="1"/>
</dbReference>
<dbReference type="SMART" id="SM00501">
    <property type="entry name" value="BRIGHT"/>
    <property type="match status" value="1"/>
</dbReference>
<dbReference type="GO" id="GO:0000976">
    <property type="term" value="F:transcription cis-regulatory region binding"/>
    <property type="evidence" value="ECO:0007669"/>
    <property type="project" value="TreeGrafter"/>
</dbReference>
<evidence type="ECO:0000256" key="3">
    <source>
        <dbReference type="ARBA" id="ARBA00023242"/>
    </source>
</evidence>
<evidence type="ECO:0000256" key="1">
    <source>
        <dbReference type="ARBA" id="ARBA00023015"/>
    </source>
</evidence>
<feature type="compositionally biased region" description="Basic and acidic residues" evidence="4">
    <location>
        <begin position="181"/>
        <end position="195"/>
    </location>
</feature>